<evidence type="ECO:0000256" key="1">
    <source>
        <dbReference type="SAM" id="MobiDB-lite"/>
    </source>
</evidence>
<dbReference type="EMBL" id="AQIB01153548">
    <property type="status" value="NOT_ANNOTATED_CDS"/>
    <property type="molecule type" value="Genomic_DNA"/>
</dbReference>
<keyword evidence="3" id="KW-1185">Reference proteome</keyword>
<reference evidence="2 3" key="1">
    <citation type="submission" date="2014-03" db="EMBL/GenBank/DDBJ databases">
        <authorList>
            <person name="Warren W."/>
            <person name="Wilson R.K."/>
        </authorList>
    </citation>
    <scope>NUCLEOTIDE SEQUENCE</scope>
</reference>
<proteinExistence type="predicted"/>
<dbReference type="Proteomes" id="UP000029965">
    <property type="component" value="Chromosome 24"/>
</dbReference>
<dbReference type="EMBL" id="AQIB01153547">
    <property type="status" value="NOT_ANNOTATED_CDS"/>
    <property type="molecule type" value="Genomic_DNA"/>
</dbReference>
<feature type="region of interest" description="Disordered" evidence="1">
    <location>
        <begin position="1"/>
        <end position="45"/>
    </location>
</feature>
<name>A0A0D9RA01_CHLSB</name>
<evidence type="ECO:0000313" key="3">
    <source>
        <dbReference type="Proteomes" id="UP000029965"/>
    </source>
</evidence>
<accession>A0A0D9RA01</accession>
<reference evidence="2" key="2">
    <citation type="submission" date="2025-08" db="UniProtKB">
        <authorList>
            <consortium name="Ensembl"/>
        </authorList>
    </citation>
    <scope>IDENTIFICATION</scope>
</reference>
<dbReference type="AlphaFoldDB" id="A0A0D9RA01"/>
<sequence>MFSESHGPPVQEHEAPVVLPPPGGSSQMGPVPGAAAGVGPRTGEAFGDPVPHLRCLWLLHQQWLTLGLDPPAPREGAGVDWEYL</sequence>
<dbReference type="Ensembl" id="ENSCSAT00000007253.1">
    <property type="protein sequence ID" value="ENSCSAP00000005440.1"/>
    <property type="gene ID" value="ENSCSAG00000009189.1"/>
</dbReference>
<feature type="compositionally biased region" description="Low complexity" evidence="1">
    <location>
        <begin position="29"/>
        <end position="39"/>
    </location>
</feature>
<dbReference type="Bgee" id="ENSCSAG00000009189">
    <property type="expression patterns" value="Expressed in blood and 3 other cell types or tissues"/>
</dbReference>
<protein>
    <submittedName>
        <fullName evidence="2">Uncharacterized protein</fullName>
    </submittedName>
</protein>
<evidence type="ECO:0000313" key="2">
    <source>
        <dbReference type="Ensembl" id="ENSCSAP00000005440.1"/>
    </source>
</evidence>
<reference evidence="2" key="3">
    <citation type="submission" date="2025-09" db="UniProtKB">
        <authorList>
            <consortium name="Ensembl"/>
        </authorList>
    </citation>
    <scope>IDENTIFICATION</scope>
</reference>
<organism evidence="2 3">
    <name type="scientific">Chlorocebus sabaeus</name>
    <name type="common">Green monkey</name>
    <name type="synonym">Simia sabaea</name>
    <dbReference type="NCBI Taxonomy" id="60711"/>
    <lineage>
        <taxon>Eukaryota</taxon>
        <taxon>Metazoa</taxon>
        <taxon>Chordata</taxon>
        <taxon>Craniata</taxon>
        <taxon>Vertebrata</taxon>
        <taxon>Euteleostomi</taxon>
        <taxon>Mammalia</taxon>
        <taxon>Eutheria</taxon>
        <taxon>Euarchontoglires</taxon>
        <taxon>Primates</taxon>
        <taxon>Haplorrhini</taxon>
        <taxon>Catarrhini</taxon>
        <taxon>Cercopithecidae</taxon>
        <taxon>Cercopithecinae</taxon>
        <taxon>Chlorocebus</taxon>
    </lineage>
</organism>